<sequence length="137" mass="15059">MKGSLIAARGKKCCTLYKASVSVCKGGLNAAEDSAIDMWHRRLGHMSEKGLQLLARKRLLPDVTGTPLKTCLDCLSGKQHRVSFVKTASHVNKVHALDLVYSDVCGPMRTKTLGGAMYFVTFLDDASRRVWVYALKS</sequence>
<feature type="non-terminal residue" evidence="2">
    <location>
        <position position="137"/>
    </location>
</feature>
<protein>
    <recommendedName>
        <fullName evidence="1">GAG-pre-integrase domain-containing protein</fullName>
    </recommendedName>
</protein>
<evidence type="ECO:0000259" key="1">
    <source>
        <dbReference type="Pfam" id="PF13976"/>
    </source>
</evidence>
<reference evidence="2 3" key="1">
    <citation type="submission" date="2018-09" db="EMBL/GenBank/DDBJ databases">
        <title>Alcanivorax profundi sp. nov., isolated from 1000 m-depth seawater of the Mariana Trench.</title>
        <authorList>
            <person name="Liu J."/>
        </authorList>
    </citation>
    <scope>NUCLEOTIDE SEQUENCE [LARGE SCALE GENOMIC DNA]</scope>
    <source>
        <strain evidence="2 3">MTEO17</strain>
    </source>
</reference>
<name>A0A418XEI8_9GAMM</name>
<organism evidence="2 3">
    <name type="scientific">Alcanivorax profundi</name>
    <dbReference type="NCBI Taxonomy" id="2338368"/>
    <lineage>
        <taxon>Bacteria</taxon>
        <taxon>Pseudomonadati</taxon>
        <taxon>Pseudomonadota</taxon>
        <taxon>Gammaproteobacteria</taxon>
        <taxon>Oceanospirillales</taxon>
        <taxon>Alcanivoracaceae</taxon>
        <taxon>Alcanivorax</taxon>
    </lineage>
</organism>
<dbReference type="InterPro" id="IPR036397">
    <property type="entry name" value="RNaseH_sf"/>
</dbReference>
<dbReference type="InterPro" id="IPR039537">
    <property type="entry name" value="Retrotran_Ty1/copia-like"/>
</dbReference>
<keyword evidence="3" id="KW-1185">Reference proteome</keyword>
<dbReference type="GO" id="GO:0003676">
    <property type="term" value="F:nucleic acid binding"/>
    <property type="evidence" value="ECO:0007669"/>
    <property type="project" value="InterPro"/>
</dbReference>
<dbReference type="AlphaFoldDB" id="A0A418XEI8"/>
<dbReference type="EMBL" id="QYYA01000139">
    <property type="protein sequence ID" value="RJG10800.1"/>
    <property type="molecule type" value="Genomic_DNA"/>
</dbReference>
<gene>
    <name evidence="2" type="ORF">D4A39_17215</name>
</gene>
<evidence type="ECO:0000313" key="3">
    <source>
        <dbReference type="Proteomes" id="UP000283734"/>
    </source>
</evidence>
<dbReference type="PANTHER" id="PTHR42648">
    <property type="entry name" value="TRANSPOSASE, PUTATIVE-RELATED"/>
    <property type="match status" value="1"/>
</dbReference>
<accession>A0A418XEI8</accession>
<dbReference type="Gene3D" id="3.30.420.10">
    <property type="entry name" value="Ribonuclease H-like superfamily/Ribonuclease H"/>
    <property type="match status" value="1"/>
</dbReference>
<dbReference type="PANTHER" id="PTHR42648:SF28">
    <property type="entry name" value="TRANSPOSON-ENCODED PROTEIN WITH RIBONUCLEASE H-LIKE AND RETROVIRUS ZINC FINGER-LIKE DOMAINS"/>
    <property type="match status" value="1"/>
</dbReference>
<comment type="caution">
    <text evidence="2">The sequence shown here is derived from an EMBL/GenBank/DDBJ whole genome shotgun (WGS) entry which is preliminary data.</text>
</comment>
<evidence type="ECO:0000313" key="2">
    <source>
        <dbReference type="EMBL" id="RJG10800.1"/>
    </source>
</evidence>
<feature type="domain" description="GAG-pre-integrase" evidence="1">
    <location>
        <begin position="19"/>
        <end position="79"/>
    </location>
</feature>
<dbReference type="InterPro" id="IPR025724">
    <property type="entry name" value="GAG-pre-integrase_dom"/>
</dbReference>
<proteinExistence type="predicted"/>
<dbReference type="Proteomes" id="UP000283734">
    <property type="component" value="Unassembled WGS sequence"/>
</dbReference>
<dbReference type="InterPro" id="IPR012337">
    <property type="entry name" value="RNaseH-like_sf"/>
</dbReference>
<dbReference type="Pfam" id="PF13976">
    <property type="entry name" value="gag_pre-integrs"/>
    <property type="match status" value="1"/>
</dbReference>
<dbReference type="SUPFAM" id="SSF53098">
    <property type="entry name" value="Ribonuclease H-like"/>
    <property type="match status" value="1"/>
</dbReference>